<evidence type="ECO:0000256" key="2">
    <source>
        <dbReference type="ARBA" id="ARBA00023015"/>
    </source>
</evidence>
<evidence type="ECO:0000256" key="1">
    <source>
        <dbReference type="ARBA" id="ARBA00009437"/>
    </source>
</evidence>
<dbReference type="PROSITE" id="PS50931">
    <property type="entry name" value="HTH_LYSR"/>
    <property type="match status" value="1"/>
</dbReference>
<evidence type="ECO:0000256" key="5">
    <source>
        <dbReference type="SAM" id="MobiDB-lite"/>
    </source>
</evidence>
<feature type="compositionally biased region" description="Low complexity" evidence="5">
    <location>
        <begin position="328"/>
        <end position="343"/>
    </location>
</feature>
<dbReference type="Pfam" id="PF00126">
    <property type="entry name" value="HTH_1"/>
    <property type="match status" value="1"/>
</dbReference>
<evidence type="ECO:0000313" key="8">
    <source>
        <dbReference type="Proteomes" id="UP000542125"/>
    </source>
</evidence>
<dbReference type="CDD" id="cd08459">
    <property type="entry name" value="PBP2_DntR_NahR_LinR_like"/>
    <property type="match status" value="1"/>
</dbReference>
<dbReference type="Pfam" id="PF03466">
    <property type="entry name" value="LysR_substrate"/>
    <property type="match status" value="1"/>
</dbReference>
<name>A0A7Y9IU37_9BURK</name>
<dbReference type="InterPro" id="IPR000847">
    <property type="entry name" value="LysR_HTH_N"/>
</dbReference>
<evidence type="ECO:0000259" key="6">
    <source>
        <dbReference type="PROSITE" id="PS50931"/>
    </source>
</evidence>
<organism evidence="7 8">
    <name type="scientific">Pigmentiphaga litoralis</name>
    <dbReference type="NCBI Taxonomy" id="516702"/>
    <lineage>
        <taxon>Bacteria</taxon>
        <taxon>Pseudomonadati</taxon>
        <taxon>Pseudomonadota</taxon>
        <taxon>Betaproteobacteria</taxon>
        <taxon>Burkholderiales</taxon>
        <taxon>Alcaligenaceae</taxon>
        <taxon>Pigmentiphaga</taxon>
    </lineage>
</organism>
<dbReference type="AlphaFoldDB" id="A0A7Y9IU37"/>
<feature type="domain" description="HTH lysR-type" evidence="6">
    <location>
        <begin position="4"/>
        <end position="61"/>
    </location>
</feature>
<reference evidence="7 8" key="1">
    <citation type="submission" date="2020-07" db="EMBL/GenBank/DDBJ databases">
        <title>Genomic Encyclopedia of Type Strains, Phase IV (KMG-V): Genome sequencing to study the core and pangenomes of soil and plant-associated prokaryotes.</title>
        <authorList>
            <person name="Whitman W."/>
        </authorList>
    </citation>
    <scope>NUCLEOTIDE SEQUENCE [LARGE SCALE GENOMIC DNA]</scope>
    <source>
        <strain evidence="7 8">SAS40</strain>
    </source>
</reference>
<feature type="compositionally biased region" description="Basic and acidic residues" evidence="5">
    <location>
        <begin position="346"/>
        <end position="355"/>
    </location>
</feature>
<gene>
    <name evidence="7" type="ORF">FHW18_001580</name>
</gene>
<evidence type="ECO:0000256" key="3">
    <source>
        <dbReference type="ARBA" id="ARBA00023125"/>
    </source>
</evidence>
<dbReference type="InterPro" id="IPR050389">
    <property type="entry name" value="LysR-type_TF"/>
</dbReference>
<dbReference type="PANTHER" id="PTHR30118">
    <property type="entry name" value="HTH-TYPE TRANSCRIPTIONAL REGULATOR LEUO-RELATED"/>
    <property type="match status" value="1"/>
</dbReference>
<dbReference type="Proteomes" id="UP000542125">
    <property type="component" value="Unassembled WGS sequence"/>
</dbReference>
<dbReference type="PANTHER" id="PTHR30118:SF15">
    <property type="entry name" value="TRANSCRIPTIONAL REGULATORY PROTEIN"/>
    <property type="match status" value="1"/>
</dbReference>
<evidence type="ECO:0000256" key="4">
    <source>
        <dbReference type="ARBA" id="ARBA00023163"/>
    </source>
</evidence>
<proteinExistence type="inferred from homology"/>
<keyword evidence="8" id="KW-1185">Reference proteome</keyword>
<accession>A0A7Y9IU37</accession>
<dbReference type="InterPro" id="IPR005119">
    <property type="entry name" value="LysR_subst-bd"/>
</dbReference>
<dbReference type="Gene3D" id="1.10.10.10">
    <property type="entry name" value="Winged helix-like DNA-binding domain superfamily/Winged helix DNA-binding domain"/>
    <property type="match status" value="1"/>
</dbReference>
<dbReference type="Gene3D" id="3.40.190.10">
    <property type="entry name" value="Periplasmic binding protein-like II"/>
    <property type="match status" value="2"/>
</dbReference>
<dbReference type="InterPro" id="IPR036388">
    <property type="entry name" value="WH-like_DNA-bd_sf"/>
</dbReference>
<dbReference type="InterPro" id="IPR036390">
    <property type="entry name" value="WH_DNA-bd_sf"/>
</dbReference>
<sequence length="355" mass="39750">MERFDYNLFRVLAAVHDTGNVSRAAHLLGMSQPAVSMALAKLRKQFNDPLFVRTAHGMDATPLGRQLGARAQALVILAEQGLRHDAIFDASSFRGTFTITLSDVGEMVFVPRLLEQIRQRAPMASLRSVAASPRDTETGLENGSIDLAVGYFPDLKGRLLLQQRLFTHYFLCIARADHPIAGETLTMAQFLACEHAVVQAESRTQELFERFLSRKSIERRIALHTPHFMSLPFIVARSDLIATVPHALALGYTRSFENLKLMRPELALPRFDLRQHWHKRFNNDPKCRWLRSLVSELFNDQEDEWVETAKPAAKGNGRTTAAGKNRVARTGAAPRKAAGAATRQNLETRSRISSP</sequence>
<dbReference type="SUPFAM" id="SSF46785">
    <property type="entry name" value="Winged helix' DNA-binding domain"/>
    <property type="match status" value="1"/>
</dbReference>
<dbReference type="GO" id="GO:0003700">
    <property type="term" value="F:DNA-binding transcription factor activity"/>
    <property type="evidence" value="ECO:0007669"/>
    <property type="project" value="InterPro"/>
</dbReference>
<feature type="region of interest" description="Disordered" evidence="5">
    <location>
        <begin position="309"/>
        <end position="355"/>
    </location>
</feature>
<keyword evidence="2" id="KW-0805">Transcription regulation</keyword>
<protein>
    <submittedName>
        <fullName evidence="7">DNA-binding transcriptional LysR family regulator</fullName>
    </submittedName>
</protein>
<comment type="similarity">
    <text evidence="1">Belongs to the LysR transcriptional regulatory family.</text>
</comment>
<comment type="caution">
    <text evidence="7">The sequence shown here is derived from an EMBL/GenBank/DDBJ whole genome shotgun (WGS) entry which is preliminary data.</text>
</comment>
<dbReference type="GO" id="GO:0003677">
    <property type="term" value="F:DNA binding"/>
    <property type="evidence" value="ECO:0007669"/>
    <property type="project" value="UniProtKB-KW"/>
</dbReference>
<dbReference type="SUPFAM" id="SSF53850">
    <property type="entry name" value="Periplasmic binding protein-like II"/>
    <property type="match status" value="1"/>
</dbReference>
<dbReference type="EMBL" id="JACBYR010000001">
    <property type="protein sequence ID" value="NYE82309.1"/>
    <property type="molecule type" value="Genomic_DNA"/>
</dbReference>
<keyword evidence="3 7" id="KW-0238">DNA-binding</keyword>
<dbReference type="PRINTS" id="PR00039">
    <property type="entry name" value="HTHLYSR"/>
</dbReference>
<keyword evidence="4" id="KW-0804">Transcription</keyword>
<evidence type="ECO:0000313" key="7">
    <source>
        <dbReference type="EMBL" id="NYE82309.1"/>
    </source>
</evidence>